<feature type="region of interest" description="Disordered" evidence="3">
    <location>
        <begin position="28"/>
        <end position="64"/>
    </location>
</feature>
<evidence type="ECO:0000313" key="4">
    <source>
        <dbReference type="EMBL" id="OAP16442.1"/>
    </source>
</evidence>
<proteinExistence type="predicted"/>
<dbReference type="InterPro" id="IPR011344">
    <property type="entry name" value="ssDNA-bd"/>
</dbReference>
<dbReference type="EMBL" id="CACRSJ010000104">
    <property type="protein sequence ID" value="VYS47666.1"/>
    <property type="molecule type" value="Genomic_DNA"/>
</dbReference>
<dbReference type="EMBL" id="LUHQ01000001">
    <property type="protein sequence ID" value="OAP16442.1"/>
    <property type="molecule type" value="Genomic_DNA"/>
</dbReference>
<evidence type="ECO:0000256" key="2">
    <source>
        <dbReference type="PROSITE-ProRule" id="PRU00252"/>
    </source>
</evidence>
<dbReference type="Proteomes" id="UP000078284">
    <property type="component" value="Chromosome 1"/>
</dbReference>
<sequence>MQFLGRSISKSIRPSLNSTARKSWVLSSQQFLSTSSTESSSRTRGGGGGNRAEKSSEEWPRPMEVPYQPKIANSIDLIGYVHQPVQFDSTLDGKFWAGTVISHEPSSDSKSESDSSSNFWIPVLFEGDLAHTANSYLKKNDRVHITGQILGDVIQSGANSDQAHVQLFKSFHGSFSHQVMVRDLHYIEGSKAMPKVLPTLDQNEGVLKHSASVQRGREFGTNLWFDLVDKPNEWCDYREMKQNGSVNPKHPDFKKKDGSQALWLNNAPTEILSELKDVKFDIPKYAKQPKAGEESWKDLVDNMNKWWDNRVDKRTPKSPDFKHKETGVGLWLSDSPSWVLEKLPPPKSKTSDIYGVQEMF</sequence>
<dbReference type="AlphaFoldDB" id="A0A178WH61"/>
<dbReference type="PROSITE" id="PS50935">
    <property type="entry name" value="SSB"/>
    <property type="match status" value="1"/>
</dbReference>
<feature type="compositionally biased region" description="Basic and acidic residues" evidence="3">
    <location>
        <begin position="51"/>
        <end position="61"/>
    </location>
</feature>
<dbReference type="GO" id="GO:0006260">
    <property type="term" value="P:DNA replication"/>
    <property type="evidence" value="ECO:0007669"/>
    <property type="project" value="InterPro"/>
</dbReference>
<evidence type="ECO:0000313" key="7">
    <source>
        <dbReference type="Proteomes" id="UP000426265"/>
    </source>
</evidence>
<dbReference type="PANTHER" id="PTHR10302:SF23">
    <property type="entry name" value="PROTEIN OSB4, CHLOROPLASTIC"/>
    <property type="match status" value="1"/>
</dbReference>
<reference evidence="4" key="2">
    <citation type="submission" date="2016-03" db="EMBL/GenBank/DDBJ databases">
        <title>Full-length assembly of Arabidopsis thaliana Ler reveals the complement of translocations and inversions.</title>
        <authorList>
            <person name="Zapata L."/>
            <person name="Schneeberger K."/>
            <person name="Ossowski S."/>
        </authorList>
    </citation>
    <scope>NUCLEOTIDE SEQUENCE [LARGE SCALE GENOMIC DNA]</scope>
    <source>
        <tissue evidence="4">Leaf</tissue>
    </source>
</reference>
<evidence type="ECO:0000313" key="5">
    <source>
        <dbReference type="EMBL" id="VYS47666.1"/>
    </source>
</evidence>
<dbReference type="Proteomes" id="UP000426265">
    <property type="component" value="Unassembled WGS sequence"/>
</dbReference>
<protein>
    <submittedName>
        <fullName evidence="4">OSB4</fullName>
    </submittedName>
</protein>
<dbReference type="Gene3D" id="2.40.50.140">
    <property type="entry name" value="Nucleic acid-binding proteins"/>
    <property type="match status" value="1"/>
</dbReference>
<dbReference type="FunFam" id="2.40.50.140:FF:000712">
    <property type="match status" value="1"/>
</dbReference>
<evidence type="ECO:0000256" key="3">
    <source>
        <dbReference type="SAM" id="MobiDB-lite"/>
    </source>
</evidence>
<reference evidence="6" key="1">
    <citation type="journal article" date="2016" name="Proc. Natl. Acad. Sci. U.S.A.">
        <title>Chromosome-level assembly of Arabidopsis thaliana Ler reveals the extent of translocation and inversion polymorphisms.</title>
        <authorList>
            <person name="Zapata L."/>
            <person name="Ding J."/>
            <person name="Willing E.M."/>
            <person name="Hartwig B."/>
            <person name="Bezdan D."/>
            <person name="Jiao W.B."/>
            <person name="Patel V."/>
            <person name="Velikkakam James G."/>
            <person name="Koornneef M."/>
            <person name="Ossowski S."/>
            <person name="Schneeberger K."/>
        </authorList>
    </citation>
    <scope>NUCLEOTIDE SEQUENCE [LARGE SCALE GENOMIC DNA]</scope>
    <source>
        <strain evidence="6">cv. Landsberg erecta</strain>
    </source>
</reference>
<dbReference type="PANTHER" id="PTHR10302">
    <property type="entry name" value="SINGLE-STRANDED DNA-BINDING PROTEIN"/>
    <property type="match status" value="1"/>
</dbReference>
<evidence type="ECO:0000256" key="1">
    <source>
        <dbReference type="ARBA" id="ARBA00023125"/>
    </source>
</evidence>
<keyword evidence="1 2" id="KW-0238">DNA-binding</keyword>
<dbReference type="InterPro" id="IPR000424">
    <property type="entry name" value="Primosome_PriB/ssb"/>
</dbReference>
<organism evidence="4 6">
    <name type="scientific">Arabidopsis thaliana</name>
    <name type="common">Mouse-ear cress</name>
    <dbReference type="NCBI Taxonomy" id="3702"/>
    <lineage>
        <taxon>Eukaryota</taxon>
        <taxon>Viridiplantae</taxon>
        <taxon>Streptophyta</taxon>
        <taxon>Embryophyta</taxon>
        <taxon>Tracheophyta</taxon>
        <taxon>Spermatophyta</taxon>
        <taxon>Magnoliopsida</taxon>
        <taxon>eudicotyledons</taxon>
        <taxon>Gunneridae</taxon>
        <taxon>Pentapetalae</taxon>
        <taxon>rosids</taxon>
        <taxon>malvids</taxon>
        <taxon>Brassicales</taxon>
        <taxon>Brassicaceae</taxon>
        <taxon>Camelineae</taxon>
        <taxon>Arabidopsis</taxon>
    </lineage>
</organism>
<reference evidence="5 7" key="3">
    <citation type="submission" date="2019-11" db="EMBL/GenBank/DDBJ databases">
        <authorList>
            <person name="Jiao W.-B."/>
            <person name="Schneeberger K."/>
        </authorList>
    </citation>
    <scope>NUCLEOTIDE SEQUENCE [LARGE SCALE GENOMIC DNA]</scope>
    <source>
        <strain evidence="7">cv. An-1</strain>
    </source>
</reference>
<dbReference type="SUPFAM" id="SSF50249">
    <property type="entry name" value="Nucleic acid-binding proteins"/>
    <property type="match status" value="1"/>
</dbReference>
<evidence type="ECO:0000313" key="6">
    <source>
        <dbReference type="Proteomes" id="UP000078284"/>
    </source>
</evidence>
<dbReference type="SMR" id="A0A178WH61"/>
<feature type="compositionally biased region" description="Low complexity" evidence="3">
    <location>
        <begin position="33"/>
        <end position="43"/>
    </location>
</feature>
<dbReference type="InterPro" id="IPR012340">
    <property type="entry name" value="NA-bd_OB-fold"/>
</dbReference>
<name>A0A178WH61_ARATH</name>
<dbReference type="KEGG" id="ath:AT1G31010"/>
<dbReference type="OMA" id="NDRLHIT"/>
<accession>A0A178WH61</accession>
<gene>
    <name evidence="4" type="ordered locus">AXX17_At1g31610</name>
    <name evidence="5" type="ORF">AN1_LOCUS3153</name>
</gene>
<dbReference type="ExpressionAtlas" id="A0A178WH61">
    <property type="expression patterns" value="baseline and differential"/>
</dbReference>
<dbReference type="GO" id="GO:0003697">
    <property type="term" value="F:single-stranded DNA binding"/>
    <property type="evidence" value="ECO:0007669"/>
    <property type="project" value="InterPro"/>
</dbReference>